<feature type="compositionally biased region" description="Gly residues" evidence="1">
    <location>
        <begin position="47"/>
        <end position="60"/>
    </location>
</feature>
<accession>T0M498</accession>
<dbReference type="HOGENOM" id="CLU_1927432_0_0_1"/>
<dbReference type="Proteomes" id="UP000015530">
    <property type="component" value="Unassembled WGS sequence"/>
</dbReference>
<gene>
    <name evidence="2" type="ORF">CGLO_01358</name>
</gene>
<name>T0M498_COLGC</name>
<feature type="region of interest" description="Disordered" evidence="1">
    <location>
        <begin position="20"/>
        <end position="77"/>
    </location>
</feature>
<organism evidence="2 3">
    <name type="scientific">Colletotrichum gloeosporioides (strain Cg-14)</name>
    <name type="common">Anthracnose fungus</name>
    <name type="synonym">Glomerella cingulata</name>
    <dbReference type="NCBI Taxonomy" id="1237896"/>
    <lineage>
        <taxon>Eukaryota</taxon>
        <taxon>Fungi</taxon>
        <taxon>Dikarya</taxon>
        <taxon>Ascomycota</taxon>
        <taxon>Pezizomycotina</taxon>
        <taxon>Sordariomycetes</taxon>
        <taxon>Hypocreomycetidae</taxon>
        <taxon>Glomerellales</taxon>
        <taxon>Glomerellaceae</taxon>
        <taxon>Colletotrichum</taxon>
        <taxon>Colletotrichum gloeosporioides species complex</taxon>
    </lineage>
</organism>
<protein>
    <submittedName>
        <fullName evidence="2">Uncharacterized protein</fullName>
    </submittedName>
</protein>
<comment type="caution">
    <text evidence="2">The sequence shown here is derived from an EMBL/GenBank/DDBJ whole genome shotgun (WGS) entry which is preliminary data.</text>
</comment>
<dbReference type="AlphaFoldDB" id="T0M498"/>
<evidence type="ECO:0000313" key="2">
    <source>
        <dbReference type="EMBL" id="EQB58401.1"/>
    </source>
</evidence>
<dbReference type="EMBL" id="AMYD01000303">
    <property type="protein sequence ID" value="EQB58401.1"/>
    <property type="molecule type" value="Genomic_DNA"/>
</dbReference>
<evidence type="ECO:0000256" key="1">
    <source>
        <dbReference type="SAM" id="MobiDB-lite"/>
    </source>
</evidence>
<sequence length="131" mass="14479">MFLGNNDEVRNRFMMINVARGDRAPPPRPGALLRETGPDDHFRTGHSGPGCGGRENGGMGPARVHGTDDDLRPPLVPPTTCWRKVERAEFRPKGALGAFFSCNIHATPTLFAHIFIHFTPDSISRFPECRT</sequence>
<reference evidence="3" key="1">
    <citation type="journal article" date="2013" name="Mol. Plant Microbe Interact.">
        <title>Global aspects of pacC regulation of pathogenicity genes in Colletotrichum gloeosporioides as revealed by transcriptome analysis.</title>
        <authorList>
            <person name="Alkan N."/>
            <person name="Meng X."/>
            <person name="Friedlander G."/>
            <person name="Reuveni E."/>
            <person name="Sukno S."/>
            <person name="Sherman A."/>
            <person name="Thon M."/>
            <person name="Fluhr R."/>
            <person name="Prusky D."/>
        </authorList>
    </citation>
    <scope>NUCLEOTIDE SEQUENCE [LARGE SCALE GENOMIC DNA]</scope>
    <source>
        <strain evidence="3">Cg-14</strain>
    </source>
</reference>
<evidence type="ECO:0000313" key="3">
    <source>
        <dbReference type="Proteomes" id="UP000015530"/>
    </source>
</evidence>
<proteinExistence type="predicted"/>